<evidence type="ECO:0000256" key="1">
    <source>
        <dbReference type="SAM" id="MobiDB-lite"/>
    </source>
</evidence>
<sequence length="680" mass="76680">MANPFIDDFARDDDGDYSEEEDEDYTWNNNEDWNDENDPKIHEDEALETISNPTASAPVPRARIEAVTRQLLARYVVESTVNSAHVSNAELNVLGNETHSPVQKLEPGRLKSVLCSNEQIFWRVKCKLGSEMDLLFDIMRESESLMSASLPRSPVPSSMEPPVSSAARALQIIRRYALTQQGEPKTVADDLEKLLGSEWSVEWTRLIDFAGLEPGENDVQAALANVNERAKSFLPTSVIQEADLCFVSPTNAHPGPVVHHASDTLDVSSKSEGGSILRSVFCVPTVNGFVYLEGRYDSHWLHWFARHSAVIKTGQPSKVWIEHVDHEEIGILLDTPAPSILPFSWVRVKKGSYRDDVGLVLSAEMLGGQRRFSVLLVPRLRPHSKHNKGHPVETGKRKRDPDRYPQKLLDLSTFDSECQKVSDHVYEWRNGLYRHGLIMKHYDGSSLSQTDVFIDKVTRRFFELSGDPVLKRVRFPIPEDWIFFADEEVIAVVGAPLTDRQKINPDLPQSSYHKNAVIVDAGAEHCTVQFDDYREFDLEDTKTRILNLNLRKRIGIGHSIEVVAGDLKGRNGLVVESSFNIIQVRGSGGDHFEADVNCCRITARRDFSAVPWINRHIAVVLGHWRGYSGIIVDVYPPKPHYTMLEVKIARLGTSIQVPHDLVVDTMQVSHSSLEILHWLM</sequence>
<organism evidence="2 3">
    <name type="scientific">Marasmiellus scandens</name>
    <dbReference type="NCBI Taxonomy" id="2682957"/>
    <lineage>
        <taxon>Eukaryota</taxon>
        <taxon>Fungi</taxon>
        <taxon>Dikarya</taxon>
        <taxon>Basidiomycota</taxon>
        <taxon>Agaricomycotina</taxon>
        <taxon>Agaricomycetes</taxon>
        <taxon>Agaricomycetidae</taxon>
        <taxon>Agaricales</taxon>
        <taxon>Marasmiineae</taxon>
        <taxon>Omphalotaceae</taxon>
        <taxon>Marasmiellus</taxon>
    </lineage>
</organism>
<dbReference type="EMBL" id="JBANRG010000100">
    <property type="protein sequence ID" value="KAK7435969.1"/>
    <property type="molecule type" value="Genomic_DNA"/>
</dbReference>
<dbReference type="PANTHER" id="PTHR11125:SF7">
    <property type="entry name" value="TRANSCRIPTION ELONGATION FACTOR SPT5"/>
    <property type="match status" value="1"/>
</dbReference>
<evidence type="ECO:0000313" key="2">
    <source>
        <dbReference type="EMBL" id="KAK7435969.1"/>
    </source>
</evidence>
<evidence type="ECO:0008006" key="4">
    <source>
        <dbReference type="Google" id="ProtNLM"/>
    </source>
</evidence>
<feature type="region of interest" description="Disordered" evidence="1">
    <location>
        <begin position="1"/>
        <end position="39"/>
    </location>
</feature>
<feature type="compositionally biased region" description="Acidic residues" evidence="1">
    <location>
        <begin position="10"/>
        <end position="25"/>
    </location>
</feature>
<reference evidence="2 3" key="1">
    <citation type="submission" date="2024-01" db="EMBL/GenBank/DDBJ databases">
        <title>A draft genome for the cacao thread blight pathogen Marasmiellus scandens.</title>
        <authorList>
            <person name="Baruah I.K."/>
            <person name="Leung J."/>
            <person name="Bukari Y."/>
            <person name="Amoako-Attah I."/>
            <person name="Meinhardt L.W."/>
            <person name="Bailey B.A."/>
            <person name="Cohen S.P."/>
        </authorList>
    </citation>
    <scope>NUCLEOTIDE SEQUENCE [LARGE SCALE GENOMIC DNA]</scope>
    <source>
        <strain evidence="2 3">GH-19</strain>
    </source>
</reference>
<gene>
    <name evidence="2" type="ORF">VKT23_019376</name>
</gene>
<name>A0ABR1ILH8_9AGAR</name>
<comment type="caution">
    <text evidence="2">The sequence shown here is derived from an EMBL/GenBank/DDBJ whole genome shotgun (WGS) entry which is preliminary data.</text>
</comment>
<keyword evidence="3" id="KW-1185">Reference proteome</keyword>
<feature type="region of interest" description="Disordered" evidence="1">
    <location>
        <begin position="382"/>
        <end position="403"/>
    </location>
</feature>
<feature type="compositionally biased region" description="Basic and acidic residues" evidence="1">
    <location>
        <begin position="390"/>
        <end position="403"/>
    </location>
</feature>
<proteinExistence type="predicted"/>
<accession>A0ABR1ILH8</accession>
<dbReference type="InterPro" id="IPR039659">
    <property type="entry name" value="SPT5"/>
</dbReference>
<protein>
    <recommendedName>
        <fullName evidence="4">Chromatin elongation factor spt5</fullName>
    </recommendedName>
</protein>
<dbReference type="Proteomes" id="UP001498398">
    <property type="component" value="Unassembled WGS sequence"/>
</dbReference>
<evidence type="ECO:0000313" key="3">
    <source>
        <dbReference type="Proteomes" id="UP001498398"/>
    </source>
</evidence>
<dbReference type="PANTHER" id="PTHR11125">
    <property type="entry name" value="SUPPRESSOR OF TY 5"/>
    <property type="match status" value="1"/>
</dbReference>